<evidence type="ECO:0000313" key="4">
    <source>
        <dbReference type="EMBL" id="CAH0529205.1"/>
    </source>
</evidence>
<keyword evidence="2" id="KW-1133">Transmembrane helix</keyword>
<feature type="transmembrane region" description="Helical" evidence="2">
    <location>
        <begin position="128"/>
        <end position="147"/>
    </location>
</feature>
<evidence type="ECO:0000256" key="3">
    <source>
        <dbReference type="SAM" id="SignalP"/>
    </source>
</evidence>
<dbReference type="RefSeq" id="WP_237485954.1">
    <property type="nucleotide sequence ID" value="NZ_CAKLCM010000003.1"/>
</dbReference>
<keyword evidence="5" id="KW-1185">Reference proteome</keyword>
<reference evidence="4" key="1">
    <citation type="submission" date="2021-12" db="EMBL/GenBank/DDBJ databases">
        <authorList>
            <person name="Rodrigo-Torres L."/>
            <person name="Arahal R. D."/>
            <person name="Lucena T."/>
        </authorList>
    </citation>
    <scope>NUCLEOTIDE SEQUENCE</scope>
    <source>
        <strain evidence="4">CECT 8226</strain>
    </source>
</reference>
<name>A0ABN8DIZ9_9VIBR</name>
<accession>A0ABN8DIZ9</accession>
<keyword evidence="2" id="KW-0472">Membrane</keyword>
<evidence type="ECO:0000313" key="5">
    <source>
        <dbReference type="Proteomes" id="UP000838160"/>
    </source>
</evidence>
<keyword evidence="2" id="KW-0812">Transmembrane</keyword>
<dbReference type="Gene3D" id="1.10.287.1490">
    <property type="match status" value="1"/>
</dbReference>
<comment type="caution">
    <text evidence="4">The sequence shown here is derived from an EMBL/GenBank/DDBJ whole genome shotgun (WGS) entry which is preliminary data.</text>
</comment>
<dbReference type="EMBL" id="CAKLCM010000003">
    <property type="protein sequence ID" value="CAH0529205.1"/>
    <property type="molecule type" value="Genomic_DNA"/>
</dbReference>
<feature type="coiled-coil region" evidence="1">
    <location>
        <begin position="94"/>
        <end position="121"/>
    </location>
</feature>
<gene>
    <name evidence="4" type="ORF">VHP8226_03103</name>
</gene>
<sequence>MKKIVLSFFILVFSFTSFANQDENQLLLNQLDQTQIKLERDIQSLDSNLKDLENRVIRFNKNISQINSIKDGVDEKHKEIASVEAKYHNIFEQISEQKSQNSRLNEKINSLEKEIIRIQGEIGSSEQLIAWITVIVSIIIVLIGLFFSKLFLNLYTNYHVVCSHLPKDVLDKAEGRFSKE</sequence>
<keyword evidence="1" id="KW-0175">Coiled coil</keyword>
<protein>
    <submittedName>
        <fullName evidence="4">Uncharacterized protein</fullName>
    </submittedName>
</protein>
<dbReference type="Proteomes" id="UP000838160">
    <property type="component" value="Unassembled WGS sequence"/>
</dbReference>
<evidence type="ECO:0000256" key="2">
    <source>
        <dbReference type="SAM" id="Phobius"/>
    </source>
</evidence>
<feature type="coiled-coil region" evidence="1">
    <location>
        <begin position="28"/>
        <end position="69"/>
    </location>
</feature>
<proteinExistence type="predicted"/>
<feature type="signal peptide" evidence="3">
    <location>
        <begin position="1"/>
        <end position="19"/>
    </location>
</feature>
<organism evidence="4 5">
    <name type="scientific">Vibrio hippocampi</name>
    <dbReference type="NCBI Taxonomy" id="654686"/>
    <lineage>
        <taxon>Bacteria</taxon>
        <taxon>Pseudomonadati</taxon>
        <taxon>Pseudomonadota</taxon>
        <taxon>Gammaproteobacteria</taxon>
        <taxon>Vibrionales</taxon>
        <taxon>Vibrionaceae</taxon>
        <taxon>Vibrio</taxon>
    </lineage>
</organism>
<keyword evidence="3" id="KW-0732">Signal</keyword>
<feature type="chain" id="PRO_5047317350" evidence="3">
    <location>
        <begin position="20"/>
        <end position="180"/>
    </location>
</feature>
<evidence type="ECO:0000256" key="1">
    <source>
        <dbReference type="SAM" id="Coils"/>
    </source>
</evidence>